<keyword evidence="3" id="KW-0786">Thiamine pyrophosphate</keyword>
<proteinExistence type="inferred from homology"/>
<accession>A0A1G1WPJ4</accession>
<organism evidence="5 6">
    <name type="scientific">Candidatus Woykebacteria bacterium RIFCSPHIGHO2_02_FULL_43_16b</name>
    <dbReference type="NCBI Taxonomy" id="1802601"/>
    <lineage>
        <taxon>Bacteria</taxon>
        <taxon>Candidatus Woykeibacteriota</taxon>
    </lineage>
</organism>
<evidence type="ECO:0000313" key="5">
    <source>
        <dbReference type="EMBL" id="OGY29665.1"/>
    </source>
</evidence>
<sequence length="253" mass="27888">MNLTTLTPRQKQLRKRILEISHIQGLSHLGSCLSSIDIIDSIYQLKKQSEPFILSNGHAGIALYAVLESLGLVNDQEIKSMNIHPDRNADRGIDVSTGSLGQGLPIALGMALADKSSNVYCLISDGEIAEGSIWEALRVSSQLNLTNLKLVLNANGWGAYDQIDLSPISKRFESFGWQVDEVDGHLTDAILGKISQTSPIPRVVMANTSVEHFPFLKGQDAHYYKMTEADFRSALQILEPTILEKPVDQVVYE</sequence>
<evidence type="ECO:0000256" key="3">
    <source>
        <dbReference type="ARBA" id="ARBA00023052"/>
    </source>
</evidence>
<name>A0A1G1WPJ4_9BACT</name>
<dbReference type="Proteomes" id="UP000177821">
    <property type="component" value="Unassembled WGS sequence"/>
</dbReference>
<comment type="caution">
    <text evidence="5">The sequence shown here is derived from an EMBL/GenBank/DDBJ whole genome shotgun (WGS) entry which is preliminary data.</text>
</comment>
<comment type="similarity">
    <text evidence="2">Belongs to the transketolase family.</text>
</comment>
<dbReference type="Pfam" id="PF00456">
    <property type="entry name" value="Transketolase_N"/>
    <property type="match status" value="1"/>
</dbReference>
<dbReference type="InterPro" id="IPR005474">
    <property type="entry name" value="Transketolase_N"/>
</dbReference>
<dbReference type="EMBL" id="MHCX01000018">
    <property type="protein sequence ID" value="OGY29665.1"/>
    <property type="molecule type" value="Genomic_DNA"/>
</dbReference>
<reference evidence="5 6" key="1">
    <citation type="journal article" date="2016" name="Nat. Commun.">
        <title>Thousands of microbial genomes shed light on interconnected biogeochemical processes in an aquifer system.</title>
        <authorList>
            <person name="Anantharaman K."/>
            <person name="Brown C.T."/>
            <person name="Hug L.A."/>
            <person name="Sharon I."/>
            <person name="Castelle C.J."/>
            <person name="Probst A.J."/>
            <person name="Thomas B.C."/>
            <person name="Singh A."/>
            <person name="Wilkins M.J."/>
            <person name="Karaoz U."/>
            <person name="Brodie E.L."/>
            <person name="Williams K.H."/>
            <person name="Hubbard S.S."/>
            <person name="Banfield J.F."/>
        </authorList>
    </citation>
    <scope>NUCLEOTIDE SEQUENCE [LARGE SCALE GENOMIC DNA]</scope>
</reference>
<gene>
    <name evidence="5" type="ORF">A3J50_01545</name>
</gene>
<dbReference type="PANTHER" id="PTHR47514:SF1">
    <property type="entry name" value="TRANSKETOLASE N-TERMINAL SECTION-RELATED"/>
    <property type="match status" value="1"/>
</dbReference>
<feature type="domain" description="Transketolase N-terminal" evidence="4">
    <location>
        <begin position="50"/>
        <end position="192"/>
    </location>
</feature>
<dbReference type="SUPFAM" id="SSF52518">
    <property type="entry name" value="Thiamin diphosphate-binding fold (THDP-binding)"/>
    <property type="match status" value="1"/>
</dbReference>
<dbReference type="PANTHER" id="PTHR47514">
    <property type="entry name" value="TRANSKETOLASE N-TERMINAL SECTION-RELATED"/>
    <property type="match status" value="1"/>
</dbReference>
<protein>
    <recommendedName>
        <fullName evidence="4">Transketolase N-terminal domain-containing protein</fullName>
    </recommendedName>
</protein>
<dbReference type="Gene3D" id="3.40.50.970">
    <property type="match status" value="1"/>
</dbReference>
<comment type="cofactor">
    <cofactor evidence="1">
        <name>thiamine diphosphate</name>
        <dbReference type="ChEBI" id="CHEBI:58937"/>
    </cofactor>
</comment>
<evidence type="ECO:0000256" key="1">
    <source>
        <dbReference type="ARBA" id="ARBA00001964"/>
    </source>
</evidence>
<dbReference type="InterPro" id="IPR029061">
    <property type="entry name" value="THDP-binding"/>
</dbReference>
<evidence type="ECO:0000259" key="4">
    <source>
        <dbReference type="Pfam" id="PF00456"/>
    </source>
</evidence>
<evidence type="ECO:0000313" key="6">
    <source>
        <dbReference type="Proteomes" id="UP000177821"/>
    </source>
</evidence>
<evidence type="ECO:0000256" key="2">
    <source>
        <dbReference type="ARBA" id="ARBA00007131"/>
    </source>
</evidence>
<dbReference type="AlphaFoldDB" id="A0A1G1WPJ4"/>